<dbReference type="GO" id="GO:0003735">
    <property type="term" value="F:structural constituent of ribosome"/>
    <property type="evidence" value="ECO:0007669"/>
    <property type="project" value="InterPro"/>
</dbReference>
<feature type="non-terminal residue" evidence="2">
    <location>
        <position position="64"/>
    </location>
</feature>
<evidence type="ECO:0000259" key="1">
    <source>
        <dbReference type="Pfam" id="PF00347"/>
    </source>
</evidence>
<feature type="domain" description="Large ribosomal subunit protein uL6 alpha-beta" evidence="1">
    <location>
        <begin position="11"/>
        <end position="62"/>
    </location>
</feature>
<organism evidence="2 3">
    <name type="scientific">Candidatus Gottesmanbacteria bacterium RBG_16_43_7</name>
    <dbReference type="NCBI Taxonomy" id="1798373"/>
    <lineage>
        <taxon>Bacteria</taxon>
        <taxon>Candidatus Gottesmaniibacteriota</taxon>
    </lineage>
</organism>
<dbReference type="STRING" id="1798373.A2154_03260"/>
<gene>
    <name evidence="2" type="ORF">A2154_03260</name>
</gene>
<reference evidence="2 3" key="1">
    <citation type="journal article" date="2016" name="Nat. Commun.">
        <title>Thousands of microbial genomes shed light on interconnected biogeochemical processes in an aquifer system.</title>
        <authorList>
            <person name="Anantharaman K."/>
            <person name="Brown C.T."/>
            <person name="Hug L.A."/>
            <person name="Sharon I."/>
            <person name="Castelle C.J."/>
            <person name="Probst A.J."/>
            <person name="Thomas B.C."/>
            <person name="Singh A."/>
            <person name="Wilkins M.J."/>
            <person name="Karaoz U."/>
            <person name="Brodie E.L."/>
            <person name="Williams K.H."/>
            <person name="Hubbard S.S."/>
            <person name="Banfield J.F."/>
        </authorList>
    </citation>
    <scope>NUCLEOTIDE SEQUENCE [LARGE SCALE GENOMIC DNA]</scope>
</reference>
<dbReference type="EMBL" id="MFJC01000023">
    <property type="protein sequence ID" value="OGG09326.1"/>
    <property type="molecule type" value="Genomic_DNA"/>
</dbReference>
<comment type="caution">
    <text evidence="2">The sequence shown here is derived from an EMBL/GenBank/DDBJ whole genome shotgun (WGS) entry which is preliminary data.</text>
</comment>
<dbReference type="InterPro" id="IPR020040">
    <property type="entry name" value="Ribosomal_uL6_a/b-dom"/>
</dbReference>
<dbReference type="GO" id="GO:0006412">
    <property type="term" value="P:translation"/>
    <property type="evidence" value="ECO:0007669"/>
    <property type="project" value="InterPro"/>
</dbReference>
<dbReference type="InterPro" id="IPR036789">
    <property type="entry name" value="Ribosomal_uL6-like_a/b-dom_sf"/>
</dbReference>
<dbReference type="SUPFAM" id="SSF56053">
    <property type="entry name" value="Ribosomal protein L6"/>
    <property type="match status" value="1"/>
</dbReference>
<keyword evidence="2" id="KW-0687">Ribonucleoprotein</keyword>
<keyword evidence="2" id="KW-0689">Ribosomal protein</keyword>
<proteinExistence type="predicted"/>
<protein>
    <submittedName>
        <fullName evidence="2">50S ribosomal protein L6</fullName>
    </submittedName>
</protein>
<dbReference type="Gene3D" id="3.90.930.12">
    <property type="entry name" value="Ribosomal protein L6, alpha-beta domain"/>
    <property type="match status" value="1"/>
</dbReference>
<dbReference type="GO" id="GO:0005840">
    <property type="term" value="C:ribosome"/>
    <property type="evidence" value="ECO:0007669"/>
    <property type="project" value="UniProtKB-KW"/>
</dbReference>
<dbReference type="GO" id="GO:0019843">
    <property type="term" value="F:rRNA binding"/>
    <property type="evidence" value="ECO:0007669"/>
    <property type="project" value="InterPro"/>
</dbReference>
<dbReference type="Pfam" id="PF00347">
    <property type="entry name" value="Ribosomal_L6"/>
    <property type="match status" value="1"/>
</dbReference>
<evidence type="ECO:0000313" key="3">
    <source>
        <dbReference type="Proteomes" id="UP000176854"/>
    </source>
</evidence>
<accession>A0A1F5ZA46</accession>
<name>A0A1F5ZA46_9BACT</name>
<sequence>MSRIGNIPINIPKDVTCAVTNSAVSVKGSKGELTVLIPVGIAVKNTGDTLVVEIKSESRKSKPL</sequence>
<evidence type="ECO:0000313" key="2">
    <source>
        <dbReference type="EMBL" id="OGG09326.1"/>
    </source>
</evidence>
<dbReference type="AlphaFoldDB" id="A0A1F5ZA46"/>
<dbReference type="Proteomes" id="UP000176854">
    <property type="component" value="Unassembled WGS sequence"/>
</dbReference>